<dbReference type="InterPro" id="IPR032675">
    <property type="entry name" value="LRR_dom_sf"/>
</dbReference>
<dbReference type="Proteomes" id="UP000823775">
    <property type="component" value="Unassembled WGS sequence"/>
</dbReference>
<evidence type="ECO:0000313" key="4">
    <source>
        <dbReference type="Proteomes" id="UP000823775"/>
    </source>
</evidence>
<evidence type="ECO:0000259" key="2">
    <source>
        <dbReference type="Pfam" id="PF23598"/>
    </source>
</evidence>
<accession>A0ABS8S5K4</accession>
<keyword evidence="1" id="KW-0677">Repeat</keyword>
<dbReference type="PANTHER" id="PTHR23155">
    <property type="entry name" value="DISEASE RESISTANCE PROTEIN RP"/>
    <property type="match status" value="1"/>
</dbReference>
<dbReference type="SUPFAM" id="SSF52058">
    <property type="entry name" value="L domain-like"/>
    <property type="match status" value="1"/>
</dbReference>
<dbReference type="InterPro" id="IPR055414">
    <property type="entry name" value="LRR_R13L4/SHOC2-like"/>
</dbReference>
<organism evidence="3 4">
    <name type="scientific">Datura stramonium</name>
    <name type="common">Jimsonweed</name>
    <name type="synonym">Common thornapple</name>
    <dbReference type="NCBI Taxonomy" id="4076"/>
    <lineage>
        <taxon>Eukaryota</taxon>
        <taxon>Viridiplantae</taxon>
        <taxon>Streptophyta</taxon>
        <taxon>Embryophyta</taxon>
        <taxon>Tracheophyta</taxon>
        <taxon>Spermatophyta</taxon>
        <taxon>Magnoliopsida</taxon>
        <taxon>eudicotyledons</taxon>
        <taxon>Gunneridae</taxon>
        <taxon>Pentapetalae</taxon>
        <taxon>asterids</taxon>
        <taxon>lamiids</taxon>
        <taxon>Solanales</taxon>
        <taxon>Solanaceae</taxon>
        <taxon>Solanoideae</taxon>
        <taxon>Datureae</taxon>
        <taxon>Datura</taxon>
    </lineage>
</organism>
<name>A0ABS8S5K4_DATST</name>
<evidence type="ECO:0000256" key="1">
    <source>
        <dbReference type="ARBA" id="ARBA00022737"/>
    </source>
</evidence>
<reference evidence="3 4" key="1">
    <citation type="journal article" date="2021" name="BMC Genomics">
        <title>Datura genome reveals duplications of psychoactive alkaloid biosynthetic genes and high mutation rate following tissue culture.</title>
        <authorList>
            <person name="Rajewski A."/>
            <person name="Carter-House D."/>
            <person name="Stajich J."/>
            <person name="Litt A."/>
        </authorList>
    </citation>
    <scope>NUCLEOTIDE SEQUENCE [LARGE SCALE GENOMIC DNA]</scope>
    <source>
        <strain evidence="3">AR-01</strain>
    </source>
</reference>
<dbReference type="PANTHER" id="PTHR23155:SF1205">
    <property type="entry name" value="DISEASE RESISTANCE PROTEIN RPM1"/>
    <property type="match status" value="1"/>
</dbReference>
<feature type="domain" description="Disease resistance R13L4/SHOC-2-like LRR" evidence="2">
    <location>
        <begin position="12"/>
        <end position="142"/>
    </location>
</feature>
<dbReference type="InterPro" id="IPR044974">
    <property type="entry name" value="Disease_R_plants"/>
</dbReference>
<proteinExistence type="predicted"/>
<sequence>MRILLLDRTTSSLYRLLRVLDLKNVSFSGFPSFILQLIHLKYLSLNIKRVEMHILPIGSLWNLETFILRHGGETDLILQGIWIMAKLRHLYIYPSFKIEVPPNSLVLDDLQTMTTLKCPNRIQDVLARIPNLRKLGIYLNEKSSFSIPDFSARNTSRH</sequence>
<protein>
    <recommendedName>
        <fullName evidence="2">Disease resistance R13L4/SHOC-2-like LRR domain-containing protein</fullName>
    </recommendedName>
</protein>
<dbReference type="Gene3D" id="3.80.10.10">
    <property type="entry name" value="Ribonuclease Inhibitor"/>
    <property type="match status" value="1"/>
</dbReference>
<dbReference type="EMBL" id="JACEIK010000301">
    <property type="protein sequence ID" value="MCD7454405.1"/>
    <property type="molecule type" value="Genomic_DNA"/>
</dbReference>
<gene>
    <name evidence="3" type="ORF">HAX54_024804</name>
</gene>
<evidence type="ECO:0000313" key="3">
    <source>
        <dbReference type="EMBL" id="MCD7454405.1"/>
    </source>
</evidence>
<comment type="caution">
    <text evidence="3">The sequence shown here is derived from an EMBL/GenBank/DDBJ whole genome shotgun (WGS) entry which is preliminary data.</text>
</comment>
<dbReference type="Pfam" id="PF23598">
    <property type="entry name" value="LRR_14"/>
    <property type="match status" value="1"/>
</dbReference>
<keyword evidence="4" id="KW-1185">Reference proteome</keyword>